<dbReference type="SMART" id="SM00564">
    <property type="entry name" value="PQQ"/>
    <property type="match status" value="6"/>
</dbReference>
<evidence type="ECO:0000259" key="5">
    <source>
        <dbReference type="Pfam" id="PF01011"/>
    </source>
</evidence>
<evidence type="ECO:0000256" key="1">
    <source>
        <dbReference type="ARBA" id="ARBA00001931"/>
    </source>
</evidence>
<evidence type="ECO:0000256" key="2">
    <source>
        <dbReference type="ARBA" id="ARBA00008156"/>
    </source>
</evidence>
<evidence type="ECO:0000256" key="4">
    <source>
        <dbReference type="SAM" id="MobiDB-lite"/>
    </source>
</evidence>
<dbReference type="InterPro" id="IPR002372">
    <property type="entry name" value="PQQ_rpt_dom"/>
</dbReference>
<gene>
    <name evidence="6" type="ORF">LZC95_04565</name>
</gene>
<protein>
    <submittedName>
        <fullName evidence="6">Pyrroloquinoline quinone-dependent dehydrogenase</fullName>
    </submittedName>
</protein>
<feature type="domain" description="Pyrrolo-quinoline quinone repeat" evidence="5">
    <location>
        <begin position="15"/>
        <end position="607"/>
    </location>
</feature>
<keyword evidence="3" id="KW-0560">Oxidoreductase</keyword>
<proteinExistence type="inferred from homology"/>
<organism evidence="6 7">
    <name type="scientific">Pendulispora brunnea</name>
    <dbReference type="NCBI Taxonomy" id="2905690"/>
    <lineage>
        <taxon>Bacteria</taxon>
        <taxon>Pseudomonadati</taxon>
        <taxon>Myxococcota</taxon>
        <taxon>Myxococcia</taxon>
        <taxon>Myxococcales</taxon>
        <taxon>Sorangiineae</taxon>
        <taxon>Pendulisporaceae</taxon>
        <taxon>Pendulispora</taxon>
    </lineage>
</organism>
<dbReference type="Gene3D" id="2.140.10.10">
    <property type="entry name" value="Quinoprotein alcohol dehydrogenase-like superfamily"/>
    <property type="match status" value="2"/>
</dbReference>
<feature type="region of interest" description="Disordered" evidence="4">
    <location>
        <begin position="1"/>
        <end position="31"/>
    </location>
</feature>
<dbReference type="InterPro" id="IPR011047">
    <property type="entry name" value="Quinoprotein_ADH-like_sf"/>
</dbReference>
<dbReference type="InterPro" id="IPR017511">
    <property type="entry name" value="PQQ_mDH"/>
</dbReference>
<dbReference type="Proteomes" id="UP001379533">
    <property type="component" value="Chromosome"/>
</dbReference>
<reference evidence="6 7" key="1">
    <citation type="submission" date="2021-12" db="EMBL/GenBank/DDBJ databases">
        <title>Discovery of the Pendulisporaceae a myxobacterial family with distinct sporulation behavior and unique specialized metabolism.</title>
        <authorList>
            <person name="Garcia R."/>
            <person name="Popoff A."/>
            <person name="Bader C.D."/>
            <person name="Loehr J."/>
            <person name="Walesch S."/>
            <person name="Walt C."/>
            <person name="Boldt J."/>
            <person name="Bunk B."/>
            <person name="Haeckl F.J.F.P.J."/>
            <person name="Gunesch A.P."/>
            <person name="Birkelbach J."/>
            <person name="Nuebel U."/>
            <person name="Pietschmann T."/>
            <person name="Bach T."/>
            <person name="Mueller R."/>
        </authorList>
    </citation>
    <scope>NUCLEOTIDE SEQUENCE [LARGE SCALE GENOMIC DNA]</scope>
    <source>
        <strain evidence="6 7">MSr12523</strain>
    </source>
</reference>
<evidence type="ECO:0000256" key="3">
    <source>
        <dbReference type="ARBA" id="ARBA00023002"/>
    </source>
</evidence>
<accession>A0ABZ2KID6</accession>
<sequence>MSTESALGFPNDGEWPAYGRDPGGARHSPLTQIDRDNVSRLQNVWTFHTGDISDGRNHPTPSNFEATPLYLFGTLYLSTGFDRVIALDPDTGAQRWAFDPKINLDVRRPGGLTSRGVAAWEDIWAPAHAPCRRRIFLATLDARLIALDALTGKLCTDFADGGTASVKGGLDDLEAGHFGMTSPPAVVNGVVIVGSSVVDGVGVAVPKGLVHAFDARTGAAKWTWDPIPRRPSDPGYDAWSPKDAARTRAANVWTVIAVDAKRDLVFLPTSSPAPDYYGGLRKGPGPHADSIVALRASTGKFVWAYQLVHHNLWDYDIAAPPALTVVRHHGRKVPAIAAAGKTGFLFVLDRETGVPLFPVEERPVPASDLPGEEAYATQPFPIATPNLVGDTTIPPASAFGLTPGDVAACARLIAEARSEGIFTPVSRRGSIQFPGPVGGVNWGGMAIDEARGLLITAVNRLPDLVRAIPRDEAYVPFPGEAFYEQTGTPYRVGRRVPVGPELGLPCTQPPFGKLVAVDLGTGRIRWEVPVGRLPGTEQIPGAERWGSATLGGPIVTDGGLAFIAGTMDDAIRAFDIDTGKELWKAPLPAGGQATPMTYRSPHGKQFVIIAAGGSTFLGRPPSDALVAFALPD</sequence>
<dbReference type="CDD" id="cd10280">
    <property type="entry name" value="PQQ_mGDH"/>
    <property type="match status" value="1"/>
</dbReference>
<dbReference type="Pfam" id="PF01011">
    <property type="entry name" value="PQQ"/>
    <property type="match status" value="1"/>
</dbReference>
<evidence type="ECO:0000313" key="6">
    <source>
        <dbReference type="EMBL" id="WXA96111.1"/>
    </source>
</evidence>
<comment type="similarity">
    <text evidence="2">Belongs to the bacterial PQQ dehydrogenase family.</text>
</comment>
<evidence type="ECO:0000313" key="7">
    <source>
        <dbReference type="Proteomes" id="UP001379533"/>
    </source>
</evidence>
<dbReference type="SUPFAM" id="SSF50998">
    <property type="entry name" value="Quinoprotein alcohol dehydrogenase-like"/>
    <property type="match status" value="1"/>
</dbReference>
<dbReference type="PANTHER" id="PTHR32303:SF4">
    <property type="entry name" value="QUINOPROTEIN GLUCOSE DEHYDROGENASE"/>
    <property type="match status" value="1"/>
</dbReference>
<keyword evidence="7" id="KW-1185">Reference proteome</keyword>
<dbReference type="PANTHER" id="PTHR32303">
    <property type="entry name" value="QUINOPROTEIN ALCOHOL DEHYDROGENASE (CYTOCHROME C)"/>
    <property type="match status" value="1"/>
</dbReference>
<name>A0ABZ2KID6_9BACT</name>
<dbReference type="EMBL" id="CP089982">
    <property type="protein sequence ID" value="WXA96111.1"/>
    <property type="molecule type" value="Genomic_DNA"/>
</dbReference>
<dbReference type="InterPro" id="IPR018391">
    <property type="entry name" value="PQQ_b-propeller_rpt"/>
</dbReference>
<comment type="cofactor">
    <cofactor evidence="1">
        <name>pyrroloquinoline quinone</name>
        <dbReference type="ChEBI" id="CHEBI:58442"/>
    </cofactor>
</comment>
<dbReference type="RefSeq" id="WP_394846722.1">
    <property type="nucleotide sequence ID" value="NZ_CP089982.1"/>
</dbReference>